<dbReference type="Proteomes" id="UP001595616">
    <property type="component" value="Unassembled WGS sequence"/>
</dbReference>
<protein>
    <submittedName>
        <fullName evidence="2">DUF2490 domain-containing protein</fullName>
    </submittedName>
</protein>
<feature type="signal peptide" evidence="1">
    <location>
        <begin position="1"/>
        <end position="20"/>
    </location>
</feature>
<dbReference type="EMBL" id="JBHRYQ010000001">
    <property type="protein sequence ID" value="MFC3811960.1"/>
    <property type="molecule type" value="Genomic_DNA"/>
</dbReference>
<name>A0ABV7Z0C1_9BACT</name>
<dbReference type="RefSeq" id="WP_379838814.1">
    <property type="nucleotide sequence ID" value="NZ_JBHRYQ010000001.1"/>
</dbReference>
<keyword evidence="3" id="KW-1185">Reference proteome</keyword>
<proteinExistence type="predicted"/>
<evidence type="ECO:0000256" key="1">
    <source>
        <dbReference type="SAM" id="SignalP"/>
    </source>
</evidence>
<sequence>MKNSVALLLILSFLSLTIFAQKNTLSKGQNLLWTRYHVTAQLSPKVSWVNEADNRVFIEDFKQAQFIAHTHLHYKTSSATEASLGFTYAKTEPANPYVTYRLGVPELRPFQEFYIRQTLNSKWRVQQRFRSEQRFFRKNNGIELSEGYMFNWRFRYQFSVNYALSPKWALKAHDELFINAGKNIIYNTFDANRLYLAAAYKAFKPLTVELGFLKSIQQAKDGITYVDRNNIRFTIFHTLNFSKNR</sequence>
<feature type="chain" id="PRO_5045219673" evidence="1">
    <location>
        <begin position="21"/>
        <end position="245"/>
    </location>
</feature>
<reference evidence="3" key="1">
    <citation type="journal article" date="2019" name="Int. J. Syst. Evol. Microbiol.">
        <title>The Global Catalogue of Microorganisms (GCM) 10K type strain sequencing project: providing services to taxonomists for standard genome sequencing and annotation.</title>
        <authorList>
            <consortium name="The Broad Institute Genomics Platform"/>
            <consortium name="The Broad Institute Genome Sequencing Center for Infectious Disease"/>
            <person name="Wu L."/>
            <person name="Ma J."/>
        </authorList>
    </citation>
    <scope>NUCLEOTIDE SEQUENCE [LARGE SCALE GENOMIC DNA]</scope>
    <source>
        <strain evidence="3">CECT 7956</strain>
    </source>
</reference>
<keyword evidence="1" id="KW-0732">Signal</keyword>
<accession>A0ABV7Z0C1</accession>
<gene>
    <name evidence="2" type="ORF">ACFOOI_14955</name>
</gene>
<dbReference type="InterPro" id="IPR019619">
    <property type="entry name" value="DUF2490"/>
</dbReference>
<dbReference type="Pfam" id="PF10677">
    <property type="entry name" value="DUF2490"/>
    <property type="match status" value="1"/>
</dbReference>
<evidence type="ECO:0000313" key="3">
    <source>
        <dbReference type="Proteomes" id="UP001595616"/>
    </source>
</evidence>
<comment type="caution">
    <text evidence="2">The sequence shown here is derived from an EMBL/GenBank/DDBJ whole genome shotgun (WGS) entry which is preliminary data.</text>
</comment>
<evidence type="ECO:0000313" key="2">
    <source>
        <dbReference type="EMBL" id="MFC3811960.1"/>
    </source>
</evidence>
<organism evidence="2 3">
    <name type="scientific">Lacihabitans lacunae</name>
    <dbReference type="NCBI Taxonomy" id="1028214"/>
    <lineage>
        <taxon>Bacteria</taxon>
        <taxon>Pseudomonadati</taxon>
        <taxon>Bacteroidota</taxon>
        <taxon>Cytophagia</taxon>
        <taxon>Cytophagales</taxon>
        <taxon>Leadbetterellaceae</taxon>
        <taxon>Lacihabitans</taxon>
    </lineage>
</organism>